<evidence type="ECO:0000313" key="4">
    <source>
        <dbReference type="Proteomes" id="UP000256964"/>
    </source>
</evidence>
<protein>
    <recommendedName>
        <fullName evidence="2">DUF6593 domain-containing protein</fullName>
    </recommendedName>
</protein>
<evidence type="ECO:0000256" key="1">
    <source>
        <dbReference type="SAM" id="MobiDB-lite"/>
    </source>
</evidence>
<proteinExistence type="predicted"/>
<organism evidence="3 4">
    <name type="scientific">Lentinus brumalis</name>
    <dbReference type="NCBI Taxonomy" id="2498619"/>
    <lineage>
        <taxon>Eukaryota</taxon>
        <taxon>Fungi</taxon>
        <taxon>Dikarya</taxon>
        <taxon>Basidiomycota</taxon>
        <taxon>Agaricomycotina</taxon>
        <taxon>Agaricomycetes</taxon>
        <taxon>Polyporales</taxon>
        <taxon>Polyporaceae</taxon>
        <taxon>Lentinus</taxon>
    </lineage>
</organism>
<feature type="compositionally biased region" description="Low complexity" evidence="1">
    <location>
        <begin position="34"/>
        <end position="48"/>
    </location>
</feature>
<feature type="region of interest" description="Disordered" evidence="1">
    <location>
        <begin position="34"/>
        <end position="58"/>
    </location>
</feature>
<name>A0A371D302_9APHY</name>
<dbReference type="AlphaFoldDB" id="A0A371D302"/>
<dbReference type="EMBL" id="KZ857423">
    <property type="protein sequence ID" value="RDX46892.1"/>
    <property type="molecule type" value="Genomic_DNA"/>
</dbReference>
<dbReference type="OrthoDB" id="3258136at2759"/>
<dbReference type="Pfam" id="PF20236">
    <property type="entry name" value="DUF6593"/>
    <property type="match status" value="1"/>
</dbReference>
<gene>
    <name evidence="3" type="ORF">OH76DRAFT_1456996</name>
</gene>
<evidence type="ECO:0000313" key="3">
    <source>
        <dbReference type="EMBL" id="RDX46892.1"/>
    </source>
</evidence>
<evidence type="ECO:0000259" key="2">
    <source>
        <dbReference type="Pfam" id="PF20236"/>
    </source>
</evidence>
<feature type="domain" description="DUF6593" evidence="2">
    <location>
        <begin position="10"/>
        <end position="195"/>
    </location>
</feature>
<keyword evidence="4" id="KW-1185">Reference proteome</keyword>
<accession>A0A371D302</accession>
<dbReference type="InterPro" id="IPR046528">
    <property type="entry name" value="DUF6593"/>
</dbReference>
<reference evidence="3 4" key="1">
    <citation type="journal article" date="2018" name="Biotechnol. Biofuels">
        <title>Integrative visual omics of the white-rot fungus Polyporus brumalis exposes the biotechnological potential of its oxidative enzymes for delignifying raw plant biomass.</title>
        <authorList>
            <person name="Miyauchi S."/>
            <person name="Rancon A."/>
            <person name="Drula E."/>
            <person name="Hage H."/>
            <person name="Chaduli D."/>
            <person name="Favel A."/>
            <person name="Grisel S."/>
            <person name="Henrissat B."/>
            <person name="Herpoel-Gimbert I."/>
            <person name="Ruiz-Duenas F.J."/>
            <person name="Chevret D."/>
            <person name="Hainaut M."/>
            <person name="Lin J."/>
            <person name="Wang M."/>
            <person name="Pangilinan J."/>
            <person name="Lipzen A."/>
            <person name="Lesage-Meessen L."/>
            <person name="Navarro D."/>
            <person name="Riley R."/>
            <person name="Grigoriev I.V."/>
            <person name="Zhou S."/>
            <person name="Raouche S."/>
            <person name="Rosso M.N."/>
        </authorList>
    </citation>
    <scope>NUCLEOTIDE SEQUENCE [LARGE SCALE GENOMIC DNA]</scope>
    <source>
        <strain evidence="3 4">BRFM 1820</strain>
    </source>
</reference>
<dbReference type="Proteomes" id="UP000256964">
    <property type="component" value="Unassembled WGS sequence"/>
</dbReference>
<sequence>MLLKLTSTDICDTALVDCATDEILYRTSTCVAGPSRSPASSTSSLGRTWARTSRSREKLPAGEPCTTAVLDRDGETAAEIVWDGRNASVIRIEDEVLQGTTELFDAAFVRVFPDETFLPTRLEYTWRITPETLTLLDDDDAVIGRLYTNCSFVRGRPVPAMQPGKGHDYLELEKLPSDELLEIIVTYLLVTTLRERLYSVTKYVYGQRKRPLANLRLHASRSFANMRDSLRRTISPSSSQH</sequence>
<dbReference type="STRING" id="139420.A0A371D302"/>